<dbReference type="InterPro" id="IPR012340">
    <property type="entry name" value="NA-bd_OB-fold"/>
</dbReference>
<reference evidence="5 6" key="1">
    <citation type="journal article" date="2019" name="Sci. Rep.">
        <title>Sulfobacillus thermotolerans: new insights into resistance and metabolic capacities of acidophilic chemolithotrophs.</title>
        <authorList>
            <person name="Panyushkina A.E."/>
            <person name="Babenko V.V."/>
            <person name="Nikitina A.S."/>
            <person name="Selezneva O.V."/>
            <person name="Tsaplina I.A."/>
            <person name="Letarova M.A."/>
            <person name="Kostryukova E.S."/>
            <person name="Letarov A.V."/>
        </authorList>
    </citation>
    <scope>NUCLEOTIDE SEQUENCE [LARGE SCALE GENOMIC DNA]</scope>
    <source>
        <strain evidence="5 6">Kr1</strain>
    </source>
</reference>
<protein>
    <submittedName>
        <fullName evidence="5">Cytochrome C biogenesis protein CcmE</fullName>
    </submittedName>
</protein>
<dbReference type="Proteomes" id="UP000325292">
    <property type="component" value="Chromosome"/>
</dbReference>
<evidence type="ECO:0000313" key="6">
    <source>
        <dbReference type="Proteomes" id="UP000325292"/>
    </source>
</evidence>
<keyword evidence="6" id="KW-1185">Reference proteome</keyword>
<keyword evidence="4" id="KW-0472">Membrane</keyword>
<gene>
    <name evidence="5" type="ORF">BXT84_05345</name>
</gene>
<keyword evidence="3" id="KW-0201">Cytochrome c-type biogenesis</keyword>
<organism evidence="5 6">
    <name type="scientific">Sulfobacillus thermotolerans</name>
    <dbReference type="NCBI Taxonomy" id="338644"/>
    <lineage>
        <taxon>Bacteria</taxon>
        <taxon>Bacillati</taxon>
        <taxon>Bacillota</taxon>
        <taxon>Clostridia</taxon>
        <taxon>Eubacteriales</taxon>
        <taxon>Clostridiales Family XVII. Incertae Sedis</taxon>
        <taxon>Sulfobacillus</taxon>
    </lineage>
</organism>
<evidence type="ECO:0000256" key="2">
    <source>
        <dbReference type="ARBA" id="ARBA00022617"/>
    </source>
</evidence>
<proteinExistence type="predicted"/>
<accession>A0ABM6RPS9</accession>
<sequence length="135" mass="14913">MTKKLRMQIGTFVILGALAYLGFQGAHNFSNYFVTVSQYRHQLRRLAGMDVRVQGTLSAQSVHYNAATSTLRFSLVSNGESLPILYHGAMPNEHFKNASAIVKGEMDSHGVFVAQKLEIQCPDHYAPAPNATTEQ</sequence>
<name>A0ABM6RPS9_9FIRM</name>
<comment type="subcellular location">
    <subcellularLocation>
        <location evidence="1">Membrane</location>
    </subcellularLocation>
</comment>
<dbReference type="EMBL" id="CP019454">
    <property type="protein sequence ID" value="AUW93444.1"/>
    <property type="molecule type" value="Genomic_DNA"/>
</dbReference>
<dbReference type="InterPro" id="IPR004329">
    <property type="entry name" value="CcmE"/>
</dbReference>
<dbReference type="Gene3D" id="2.40.50.140">
    <property type="entry name" value="Nucleic acid-binding proteins"/>
    <property type="match status" value="1"/>
</dbReference>
<evidence type="ECO:0000256" key="1">
    <source>
        <dbReference type="ARBA" id="ARBA00004370"/>
    </source>
</evidence>
<evidence type="ECO:0000256" key="4">
    <source>
        <dbReference type="ARBA" id="ARBA00023136"/>
    </source>
</evidence>
<dbReference type="Pfam" id="PF03100">
    <property type="entry name" value="CcmE"/>
    <property type="match status" value="1"/>
</dbReference>
<evidence type="ECO:0000256" key="3">
    <source>
        <dbReference type="ARBA" id="ARBA00022748"/>
    </source>
</evidence>
<evidence type="ECO:0000313" key="5">
    <source>
        <dbReference type="EMBL" id="AUW93444.1"/>
    </source>
</evidence>
<keyword evidence="2" id="KW-0408">Iron</keyword>
<dbReference type="SUPFAM" id="SSF82093">
    <property type="entry name" value="Heme chaperone CcmE"/>
    <property type="match status" value="1"/>
</dbReference>
<keyword evidence="2" id="KW-0349">Heme</keyword>
<keyword evidence="2" id="KW-0479">Metal-binding</keyword>
<dbReference type="InterPro" id="IPR036127">
    <property type="entry name" value="CcmE-like_sf"/>
</dbReference>